<feature type="domain" description="SAM" evidence="3">
    <location>
        <begin position="657"/>
        <end position="719"/>
    </location>
</feature>
<evidence type="ECO:0000259" key="3">
    <source>
        <dbReference type="PROSITE" id="PS50105"/>
    </source>
</evidence>
<feature type="coiled-coil region" evidence="1">
    <location>
        <begin position="551"/>
        <end position="592"/>
    </location>
</feature>
<dbReference type="RefSeq" id="XP_022105336.1">
    <property type="nucleotide sequence ID" value="XM_022249644.1"/>
</dbReference>
<dbReference type="PANTHER" id="PTHR14454">
    <property type="entry name" value="GRB2-ASSOCIATED AND REGULATOR OF MAPK PROTEIN FAMILY MEMBER"/>
    <property type="match status" value="1"/>
</dbReference>
<dbReference type="KEGG" id="aplc:110987163"/>
<feature type="region of interest" description="Disordered" evidence="2">
    <location>
        <begin position="453"/>
        <end position="517"/>
    </location>
</feature>
<evidence type="ECO:0000256" key="2">
    <source>
        <dbReference type="SAM" id="MobiDB-lite"/>
    </source>
</evidence>
<dbReference type="OrthoDB" id="10071566at2759"/>
<sequence>MLFGFEWANTYIVTHDYQPHDSFIAFRSMNGVVKPVVKRKSFFKPKEYKPPERVPHTQAKMDWSPPPEAWTPQRYFGMQNQHREPPPEPTGPHCPKPPEDFPAKLSLKLEAEDRDTDLARICSDALHELPQLAKVGEKFSVEGSDLKLDKGESLLLLFIAELPRVHAVDTSNGSEVWLPVHAEQLYERLPIDPRLDDKLYTGVTALMNSKPLPSVVRVLEGYGSDDYSECVDQEDIIQISHIEEKDRRHGKERVLIAKNQIGHRLALHKDMDCAHFTTMMSALFLHMSELIELEFPQRVRVVEETNFEKRKPKEEKVFKLLSFKKDLQVIATRAKKPGLLSIPLSVPLALSIISFKDKSVHSCLPPLFPNINLTWGVMEFGRLQLPKSLSEICQPLPEPLRGWLESFEGKERVCKVAKVSKEDLVRDLKELTNYNKDLTSRISFLDQVDRPLIPTRDKPVAPPRPQKPQTLKLPPKPPTLVPKPHPKPRSTPASEAEAKEIPKYEPRGKSRKDSDDYEIPAVSMGGEEDDDDYEVVPDTTGTTKAGTDTACQELKIILQQKEKTITKLRDENERLTEKCKALEEERERIQQSNYRNIDEINRLQVQIDRLLSKDDDEIYDTISPTERPLPNLPISPGAAIYNSPGDLMVETKLMSRTDVEGVADILRQLNLGQYVEKFKQEEVQGELLVELEEDILTEDLGMTRLHARKLLMYIKKNVK</sequence>
<accession>A0A8B7ZPJ7</accession>
<protein>
    <submittedName>
        <fullName evidence="5">Uncharacterized protein LOC110987163</fullName>
    </submittedName>
</protein>
<feature type="region of interest" description="Disordered" evidence="2">
    <location>
        <begin position="78"/>
        <end position="101"/>
    </location>
</feature>
<dbReference type="Proteomes" id="UP000694845">
    <property type="component" value="Unplaced"/>
</dbReference>
<dbReference type="Pfam" id="PF00536">
    <property type="entry name" value="SAM_1"/>
    <property type="match status" value="1"/>
</dbReference>
<evidence type="ECO:0000256" key="1">
    <source>
        <dbReference type="SAM" id="Coils"/>
    </source>
</evidence>
<organism evidence="4 5">
    <name type="scientific">Acanthaster planci</name>
    <name type="common">Crown-of-thorns starfish</name>
    <dbReference type="NCBI Taxonomy" id="133434"/>
    <lineage>
        <taxon>Eukaryota</taxon>
        <taxon>Metazoa</taxon>
        <taxon>Echinodermata</taxon>
        <taxon>Eleutherozoa</taxon>
        <taxon>Asterozoa</taxon>
        <taxon>Asteroidea</taxon>
        <taxon>Valvatacea</taxon>
        <taxon>Valvatida</taxon>
        <taxon>Acanthasteridae</taxon>
        <taxon>Acanthaster</taxon>
    </lineage>
</organism>
<dbReference type="OMA" id="NQIGHRL"/>
<dbReference type="AlphaFoldDB" id="A0A8B7ZPJ7"/>
<gene>
    <name evidence="5" type="primary">LOC110987163</name>
</gene>
<proteinExistence type="predicted"/>
<dbReference type="SUPFAM" id="SSF47769">
    <property type="entry name" value="SAM/Pointed domain"/>
    <property type="match status" value="1"/>
</dbReference>
<keyword evidence="4" id="KW-1185">Reference proteome</keyword>
<feature type="compositionally biased region" description="Basic and acidic residues" evidence="2">
    <location>
        <begin position="496"/>
        <end position="514"/>
    </location>
</feature>
<dbReference type="InterPro" id="IPR052281">
    <property type="entry name" value="GAREM"/>
</dbReference>
<feature type="compositionally biased region" description="Pro residues" evidence="2">
    <location>
        <begin position="474"/>
        <end position="483"/>
    </location>
</feature>
<dbReference type="CDD" id="cd09487">
    <property type="entry name" value="SAM_superfamily"/>
    <property type="match status" value="1"/>
</dbReference>
<reference evidence="5" key="1">
    <citation type="submission" date="2025-08" db="UniProtKB">
        <authorList>
            <consortium name="RefSeq"/>
        </authorList>
    </citation>
    <scope>IDENTIFICATION</scope>
</reference>
<dbReference type="PROSITE" id="PS50105">
    <property type="entry name" value="SAM_DOMAIN"/>
    <property type="match status" value="1"/>
</dbReference>
<evidence type="ECO:0000313" key="4">
    <source>
        <dbReference type="Proteomes" id="UP000694845"/>
    </source>
</evidence>
<name>A0A8B7ZPJ7_ACAPL</name>
<dbReference type="Gene3D" id="1.10.150.50">
    <property type="entry name" value="Transcription Factor, Ets-1"/>
    <property type="match status" value="1"/>
</dbReference>
<evidence type="ECO:0000313" key="5">
    <source>
        <dbReference type="RefSeq" id="XP_022105336.1"/>
    </source>
</evidence>
<dbReference type="GeneID" id="110987163"/>
<dbReference type="InterPro" id="IPR001660">
    <property type="entry name" value="SAM"/>
</dbReference>
<dbReference type="SMART" id="SM00454">
    <property type="entry name" value="SAM"/>
    <property type="match status" value="1"/>
</dbReference>
<dbReference type="PANTHER" id="PTHR14454:SF11">
    <property type="entry name" value="SERRANO, ISOFORM F"/>
    <property type="match status" value="1"/>
</dbReference>
<dbReference type="InterPro" id="IPR013761">
    <property type="entry name" value="SAM/pointed_sf"/>
</dbReference>
<keyword evidence="1" id="KW-0175">Coiled coil</keyword>